<dbReference type="AlphaFoldDB" id="A0A2Z7AKS5"/>
<protein>
    <submittedName>
        <fullName evidence="2">Uncharacterized protein</fullName>
    </submittedName>
</protein>
<reference evidence="2 3" key="1">
    <citation type="journal article" date="2015" name="Proc. Natl. Acad. Sci. U.S.A.">
        <title>The resurrection genome of Boea hygrometrica: A blueprint for survival of dehydration.</title>
        <authorList>
            <person name="Xiao L."/>
            <person name="Yang G."/>
            <person name="Zhang L."/>
            <person name="Yang X."/>
            <person name="Zhao S."/>
            <person name="Ji Z."/>
            <person name="Zhou Q."/>
            <person name="Hu M."/>
            <person name="Wang Y."/>
            <person name="Chen M."/>
            <person name="Xu Y."/>
            <person name="Jin H."/>
            <person name="Xiao X."/>
            <person name="Hu G."/>
            <person name="Bao F."/>
            <person name="Hu Y."/>
            <person name="Wan P."/>
            <person name="Li L."/>
            <person name="Deng X."/>
            <person name="Kuang T."/>
            <person name="Xiang C."/>
            <person name="Zhu J.K."/>
            <person name="Oliver M.J."/>
            <person name="He Y."/>
        </authorList>
    </citation>
    <scope>NUCLEOTIDE SEQUENCE [LARGE SCALE GENOMIC DNA]</scope>
    <source>
        <strain evidence="3">cv. XS01</strain>
    </source>
</reference>
<evidence type="ECO:0000313" key="2">
    <source>
        <dbReference type="EMBL" id="KZV22293.1"/>
    </source>
</evidence>
<proteinExistence type="predicted"/>
<keyword evidence="1" id="KW-0732">Signal</keyword>
<keyword evidence="3" id="KW-1185">Reference proteome</keyword>
<dbReference type="EMBL" id="KV014397">
    <property type="protein sequence ID" value="KZV22293.1"/>
    <property type="molecule type" value="Genomic_DNA"/>
</dbReference>
<evidence type="ECO:0000313" key="3">
    <source>
        <dbReference type="Proteomes" id="UP000250235"/>
    </source>
</evidence>
<gene>
    <name evidence="2" type="ORF">F511_34347</name>
</gene>
<feature type="chain" id="PRO_5016413988" evidence="1">
    <location>
        <begin position="21"/>
        <end position="131"/>
    </location>
</feature>
<dbReference type="Proteomes" id="UP000250235">
    <property type="component" value="Unassembled WGS sequence"/>
</dbReference>
<organism evidence="2 3">
    <name type="scientific">Dorcoceras hygrometricum</name>
    <dbReference type="NCBI Taxonomy" id="472368"/>
    <lineage>
        <taxon>Eukaryota</taxon>
        <taxon>Viridiplantae</taxon>
        <taxon>Streptophyta</taxon>
        <taxon>Embryophyta</taxon>
        <taxon>Tracheophyta</taxon>
        <taxon>Spermatophyta</taxon>
        <taxon>Magnoliopsida</taxon>
        <taxon>eudicotyledons</taxon>
        <taxon>Gunneridae</taxon>
        <taxon>Pentapetalae</taxon>
        <taxon>asterids</taxon>
        <taxon>lamiids</taxon>
        <taxon>Lamiales</taxon>
        <taxon>Gesneriaceae</taxon>
        <taxon>Didymocarpoideae</taxon>
        <taxon>Trichosporeae</taxon>
        <taxon>Loxocarpinae</taxon>
        <taxon>Dorcoceras</taxon>
    </lineage>
</organism>
<evidence type="ECO:0000256" key="1">
    <source>
        <dbReference type="SAM" id="SignalP"/>
    </source>
</evidence>
<dbReference type="PROSITE" id="PS51257">
    <property type="entry name" value="PROKAR_LIPOPROTEIN"/>
    <property type="match status" value="1"/>
</dbReference>
<sequence>MHSIRILSVAILLLFFSCSPYWILTPCPSEAGCLVCLCVFSGYHGFTVSRGVDPAGSAPRVNKRVQNLFLEVRSLNSYVSPYYSTGRISTGRYDYYSAYNNPVQQPAAARSPSTLTTETDWRSVLEYNKQL</sequence>
<accession>A0A2Z7AKS5</accession>
<name>A0A2Z7AKS5_9LAMI</name>
<feature type="signal peptide" evidence="1">
    <location>
        <begin position="1"/>
        <end position="20"/>
    </location>
</feature>